<dbReference type="Proteomes" id="UP000501003">
    <property type="component" value="Chromosome"/>
</dbReference>
<dbReference type="RefSeq" id="WP_173493830.1">
    <property type="nucleotide sequence ID" value="NZ_CP054056.1"/>
</dbReference>
<dbReference type="AlphaFoldDB" id="A0A7D4TRS6"/>
<reference evidence="1 2" key="1">
    <citation type="submission" date="2020-05" db="EMBL/GenBank/DDBJ databases">
        <title>Aquirufa sp. strain 15G-AUS-rot a new Aquirufa species.</title>
        <authorList>
            <person name="Pitt A."/>
            <person name="Hahn M.W."/>
        </authorList>
    </citation>
    <scope>NUCLEOTIDE SEQUENCE [LARGE SCALE GENOMIC DNA]</scope>
    <source>
        <strain evidence="1 2">15G-AUS-rot</strain>
    </source>
</reference>
<gene>
    <name evidence="1" type="ORF">HRU87_04990</name>
</gene>
<dbReference type="InterPro" id="IPR021456">
    <property type="entry name" value="DUF3107"/>
</dbReference>
<keyword evidence="2" id="KW-1185">Reference proteome</keyword>
<accession>A0A7D4TRS6</accession>
<dbReference type="Pfam" id="PF11305">
    <property type="entry name" value="DUF3107"/>
    <property type="match status" value="1"/>
</dbReference>
<proteinExistence type="predicted"/>
<protein>
    <submittedName>
        <fullName evidence="1">DUF3107 domain-containing protein</fullName>
    </submittedName>
</protein>
<dbReference type="EMBL" id="CP054056">
    <property type="protein sequence ID" value="QKJ25533.1"/>
    <property type="molecule type" value="Genomic_DNA"/>
</dbReference>
<organism evidence="1 2">
    <name type="scientific">Aquiluna borgnonia</name>
    <dbReference type="NCBI Taxonomy" id="2499157"/>
    <lineage>
        <taxon>Bacteria</taxon>
        <taxon>Bacillati</taxon>
        <taxon>Actinomycetota</taxon>
        <taxon>Actinomycetes</taxon>
        <taxon>Micrococcales</taxon>
        <taxon>Microbacteriaceae</taxon>
        <taxon>Luna cluster</taxon>
        <taxon>Luna-1 subcluster</taxon>
        <taxon>Aquiluna</taxon>
    </lineage>
</organism>
<evidence type="ECO:0000313" key="1">
    <source>
        <dbReference type="EMBL" id="QKJ25533.1"/>
    </source>
</evidence>
<evidence type="ECO:0000313" key="2">
    <source>
        <dbReference type="Proteomes" id="UP000501003"/>
    </source>
</evidence>
<dbReference type="KEGG" id="aqg:HRU87_04990"/>
<sequence length="74" mass="8318">MEIRIGIRENQRDISFESNQTLAEVTKAVSEAFANKVDLLQFEDEKGKTILVPVSSVAYFEIGAEQNRRVGFIA</sequence>
<name>A0A7D4TRS6_9MICO</name>